<keyword evidence="2" id="KW-1185">Reference proteome</keyword>
<accession>A0A8J2HEA1</accession>
<dbReference type="AlphaFoldDB" id="A0A8J2HEA1"/>
<evidence type="ECO:0000313" key="1">
    <source>
        <dbReference type="EMBL" id="CAG5096698.1"/>
    </source>
</evidence>
<organism evidence="1 2">
    <name type="scientific">Cotesia congregata</name>
    <name type="common">Parasitoid wasp</name>
    <name type="synonym">Apanteles congregatus</name>
    <dbReference type="NCBI Taxonomy" id="51543"/>
    <lineage>
        <taxon>Eukaryota</taxon>
        <taxon>Metazoa</taxon>
        <taxon>Ecdysozoa</taxon>
        <taxon>Arthropoda</taxon>
        <taxon>Hexapoda</taxon>
        <taxon>Insecta</taxon>
        <taxon>Pterygota</taxon>
        <taxon>Neoptera</taxon>
        <taxon>Endopterygota</taxon>
        <taxon>Hymenoptera</taxon>
        <taxon>Apocrita</taxon>
        <taxon>Ichneumonoidea</taxon>
        <taxon>Braconidae</taxon>
        <taxon>Microgastrinae</taxon>
        <taxon>Cotesia</taxon>
    </lineage>
</organism>
<protein>
    <submittedName>
        <fullName evidence="1">Uncharacterized protein</fullName>
    </submittedName>
</protein>
<reference evidence="1" key="1">
    <citation type="submission" date="2021-04" db="EMBL/GenBank/DDBJ databases">
        <authorList>
            <person name="Chebbi M.A.C M."/>
        </authorList>
    </citation>
    <scope>NUCLEOTIDE SEQUENCE</scope>
</reference>
<dbReference type="EMBL" id="CAJNRD030001121">
    <property type="protein sequence ID" value="CAG5096698.1"/>
    <property type="molecule type" value="Genomic_DNA"/>
</dbReference>
<name>A0A8J2HEA1_COTCN</name>
<gene>
    <name evidence="1" type="ORF">HICCMSTLAB_LOCUS8340</name>
</gene>
<dbReference type="Proteomes" id="UP000786811">
    <property type="component" value="Unassembled WGS sequence"/>
</dbReference>
<proteinExistence type="predicted"/>
<sequence>MADETQEFRESVQEKILKIMAKENIKETPAAITKNKREKDLDYLFNCEALSQSFERMASFEIHAIATLL</sequence>
<comment type="caution">
    <text evidence="1">The sequence shown here is derived from an EMBL/GenBank/DDBJ whole genome shotgun (WGS) entry which is preliminary data.</text>
</comment>
<evidence type="ECO:0000313" key="2">
    <source>
        <dbReference type="Proteomes" id="UP000786811"/>
    </source>
</evidence>
<dbReference type="OrthoDB" id="1271298at2759"/>